<dbReference type="InterPro" id="IPR029017">
    <property type="entry name" value="Enolase-like_N"/>
</dbReference>
<dbReference type="InterPro" id="IPR036849">
    <property type="entry name" value="Enolase-like_C_sf"/>
</dbReference>
<comment type="caution">
    <text evidence="5">The sequence shown here is derived from an EMBL/GenBank/DDBJ whole genome shotgun (WGS) entry which is preliminary data.</text>
</comment>
<protein>
    <recommendedName>
        <fullName evidence="4">Mandelate racemase/muconate lactonizing enzyme C-terminal domain-containing protein</fullName>
    </recommendedName>
</protein>
<feature type="domain" description="Mandelate racemase/muconate lactonizing enzyme C-terminal" evidence="4">
    <location>
        <begin position="153"/>
        <end position="256"/>
    </location>
</feature>
<evidence type="ECO:0000256" key="1">
    <source>
        <dbReference type="ARBA" id="ARBA00022723"/>
    </source>
</evidence>
<evidence type="ECO:0000313" key="6">
    <source>
        <dbReference type="Proteomes" id="UP000670947"/>
    </source>
</evidence>
<dbReference type="InterPro" id="IPR013342">
    <property type="entry name" value="Mandelate_racemase_C"/>
</dbReference>
<name>A0ABS3WJP0_9BACL</name>
<evidence type="ECO:0000256" key="3">
    <source>
        <dbReference type="SAM" id="MobiDB-lite"/>
    </source>
</evidence>
<evidence type="ECO:0000256" key="2">
    <source>
        <dbReference type="ARBA" id="ARBA00023239"/>
    </source>
</evidence>
<dbReference type="RefSeq" id="WP_208851084.1">
    <property type="nucleotide sequence ID" value="NZ_JAGGDJ010000061.1"/>
</dbReference>
<accession>A0ABS3WJP0</accession>
<gene>
    <name evidence="5" type="ORF">I8J29_30590</name>
</gene>
<dbReference type="Pfam" id="PF02746">
    <property type="entry name" value="MR_MLE_N"/>
    <property type="match status" value="1"/>
</dbReference>
<proteinExistence type="predicted"/>
<dbReference type="PANTHER" id="PTHR48080:SF2">
    <property type="entry name" value="D-GALACTONATE DEHYDRATASE"/>
    <property type="match status" value="1"/>
</dbReference>
<feature type="compositionally biased region" description="Basic residues" evidence="3">
    <location>
        <begin position="395"/>
        <end position="408"/>
    </location>
</feature>
<keyword evidence="2" id="KW-0456">Lyase</keyword>
<feature type="non-terminal residue" evidence="5">
    <location>
        <position position="415"/>
    </location>
</feature>
<dbReference type="EMBL" id="JAGGDJ010000061">
    <property type="protein sequence ID" value="MBO7748532.1"/>
    <property type="molecule type" value="Genomic_DNA"/>
</dbReference>
<dbReference type="InterPro" id="IPR034593">
    <property type="entry name" value="DgoD-like"/>
</dbReference>
<evidence type="ECO:0000313" key="5">
    <source>
        <dbReference type="EMBL" id="MBO7748532.1"/>
    </source>
</evidence>
<dbReference type="Gene3D" id="3.30.390.10">
    <property type="entry name" value="Enolase-like, N-terminal domain"/>
    <property type="match status" value="1"/>
</dbReference>
<dbReference type="Gene3D" id="3.20.20.120">
    <property type="entry name" value="Enolase-like C-terminal domain"/>
    <property type="match status" value="1"/>
</dbReference>
<dbReference type="PANTHER" id="PTHR48080">
    <property type="entry name" value="D-GALACTONATE DEHYDRATASE-RELATED"/>
    <property type="match status" value="1"/>
</dbReference>
<dbReference type="Pfam" id="PF13378">
    <property type="entry name" value="MR_MLE_C"/>
    <property type="match status" value="1"/>
</dbReference>
<dbReference type="InterPro" id="IPR013341">
    <property type="entry name" value="Mandelate_racemase_N_dom"/>
</dbReference>
<dbReference type="SUPFAM" id="SSF54826">
    <property type="entry name" value="Enolase N-terminal domain-like"/>
    <property type="match status" value="1"/>
</dbReference>
<dbReference type="SFLD" id="SFLDS00001">
    <property type="entry name" value="Enolase"/>
    <property type="match status" value="1"/>
</dbReference>
<evidence type="ECO:0000259" key="4">
    <source>
        <dbReference type="SMART" id="SM00922"/>
    </source>
</evidence>
<keyword evidence="6" id="KW-1185">Reference proteome</keyword>
<feature type="region of interest" description="Disordered" evidence="3">
    <location>
        <begin position="395"/>
        <end position="415"/>
    </location>
</feature>
<dbReference type="SUPFAM" id="SSF51604">
    <property type="entry name" value="Enolase C-terminal domain-like"/>
    <property type="match status" value="1"/>
</dbReference>
<organism evidence="5 6">
    <name type="scientific">Paenibacillus artemisiicola</name>
    <dbReference type="NCBI Taxonomy" id="1172618"/>
    <lineage>
        <taxon>Bacteria</taxon>
        <taxon>Bacillati</taxon>
        <taxon>Bacillota</taxon>
        <taxon>Bacilli</taxon>
        <taxon>Bacillales</taxon>
        <taxon>Paenibacillaceae</taxon>
        <taxon>Paenibacillus</taxon>
    </lineage>
</organism>
<keyword evidence="1" id="KW-0479">Metal-binding</keyword>
<dbReference type="InterPro" id="IPR029065">
    <property type="entry name" value="Enolase_C-like"/>
</dbReference>
<dbReference type="Proteomes" id="UP000670947">
    <property type="component" value="Unassembled WGS sequence"/>
</dbReference>
<dbReference type="SMART" id="SM00922">
    <property type="entry name" value="MR_MLE"/>
    <property type="match status" value="1"/>
</dbReference>
<dbReference type="InterPro" id="IPR018110">
    <property type="entry name" value="Mandel_Rmase/mucon_lact_enz_CS"/>
</dbReference>
<dbReference type="PROSITE" id="PS00908">
    <property type="entry name" value="MR_MLE_1"/>
    <property type="match status" value="1"/>
</dbReference>
<sequence length="415" mass="45054">MKITQLELLKVPPSWVWVRIHTDRGLSGLGEPYLEDHPEVVIAEVNRLAPFLIGEDPTRLEYLWKRMYESGNGYRGGPVKMSAISGIDMALWDLAGKAYGLPVHKLLGGAYRDRVKVYRACHDEPPYTVAPGLPYRPAPDGAAAADADRSGAPERMARAAETLLEWGFRCLKLHFGPADTLERPADLDAIVACVEAVRRAVGREIDVAVDIHNTHPSRAQQLMRRFEPLGLLFVEEPLPPERIDLLRRVVDAAPVPVAAGERWMGKWAFREALEAGAAVLQPDIAHAGGFTELRKIAAMAEASYAAVAPHCPLSALSFAASIQFGAAAPNFLVQEHNEVNDGREGGVTRIGGGYMKAPFELGPDGCVAVPDAPGLGFELDPAGFEAVLRRPWRAARGKRARGARRGRRPPSAGPS</sequence>
<reference evidence="5 6" key="1">
    <citation type="submission" date="2021-03" db="EMBL/GenBank/DDBJ databases">
        <title>Paenibacillus artemisicola MWE-103 whole genome sequence.</title>
        <authorList>
            <person name="Ham Y.J."/>
        </authorList>
    </citation>
    <scope>NUCLEOTIDE SEQUENCE [LARGE SCALE GENOMIC DNA]</scope>
    <source>
        <strain evidence="5 6">MWE-103</strain>
    </source>
</reference>
<dbReference type="SFLD" id="SFLDG00179">
    <property type="entry name" value="mandelate_racemase"/>
    <property type="match status" value="1"/>
</dbReference>